<evidence type="ECO:0000256" key="1">
    <source>
        <dbReference type="ARBA" id="ARBA00001911"/>
    </source>
</evidence>
<evidence type="ECO:0000256" key="3">
    <source>
        <dbReference type="ARBA" id="ARBA00023027"/>
    </source>
</evidence>
<feature type="domain" description="3-dehydroquinate synthase C-terminal" evidence="7">
    <location>
        <begin position="207"/>
        <end position="335"/>
    </location>
</feature>
<dbReference type="Gene3D" id="3.40.50.1970">
    <property type="match status" value="1"/>
</dbReference>
<dbReference type="EMBL" id="CP063361">
    <property type="protein sequence ID" value="UOD29606.1"/>
    <property type="molecule type" value="Genomic_DNA"/>
</dbReference>
<dbReference type="PANTHER" id="PTHR43622">
    <property type="entry name" value="3-DEHYDROQUINATE SYNTHASE"/>
    <property type="match status" value="1"/>
</dbReference>
<dbReference type="NCBIfam" id="NF004852">
    <property type="entry name" value="PRK06203.1"/>
    <property type="match status" value="1"/>
</dbReference>
<name>A0ABY4A7Q5_9BURK</name>
<evidence type="ECO:0000313" key="9">
    <source>
        <dbReference type="Proteomes" id="UP000831532"/>
    </source>
</evidence>
<evidence type="ECO:0000259" key="6">
    <source>
        <dbReference type="Pfam" id="PF01761"/>
    </source>
</evidence>
<evidence type="ECO:0000313" key="8">
    <source>
        <dbReference type="EMBL" id="UOD29606.1"/>
    </source>
</evidence>
<dbReference type="CDD" id="cd08198">
    <property type="entry name" value="DHQS-like"/>
    <property type="match status" value="1"/>
</dbReference>
<dbReference type="RefSeq" id="WP_243490823.1">
    <property type="nucleotide sequence ID" value="NZ_CP063361.1"/>
</dbReference>
<keyword evidence="2" id="KW-0028">Amino-acid biosynthesis</keyword>
<dbReference type="EC" id="4.2.3.4" evidence="8"/>
<evidence type="ECO:0000256" key="4">
    <source>
        <dbReference type="ARBA" id="ARBA00023141"/>
    </source>
</evidence>
<protein>
    <submittedName>
        <fullName evidence="8">3-dehydroquinate synthase</fullName>
        <ecNumber evidence="8">4.2.3.4</ecNumber>
    </submittedName>
</protein>
<dbReference type="PANTHER" id="PTHR43622:SF7">
    <property type="entry name" value="3-DEHYDROQUINATE SYNTHASE, CHLOROPLASTIC"/>
    <property type="match status" value="1"/>
</dbReference>
<dbReference type="SUPFAM" id="SSF56796">
    <property type="entry name" value="Dehydroquinate synthase-like"/>
    <property type="match status" value="1"/>
</dbReference>
<reference evidence="8 9" key="1">
    <citation type="submission" date="2020-10" db="EMBL/GenBank/DDBJ databases">
        <title>Genome analysis of Massilia species.</title>
        <authorList>
            <person name="Jung D.-H."/>
        </authorList>
    </citation>
    <scope>NUCLEOTIDE SEQUENCE [LARGE SCALE GENOMIC DNA]</scope>
    <source>
        <strain evidence="9">sipir</strain>
    </source>
</reference>
<keyword evidence="3" id="KW-0520">NAD</keyword>
<comment type="cofactor">
    <cofactor evidence="1">
        <name>NAD(+)</name>
        <dbReference type="ChEBI" id="CHEBI:57540"/>
    </cofactor>
</comment>
<dbReference type="Proteomes" id="UP000831532">
    <property type="component" value="Chromosome"/>
</dbReference>
<gene>
    <name evidence="8" type="ORF">INH39_30170</name>
</gene>
<dbReference type="Gene3D" id="1.20.1090.10">
    <property type="entry name" value="Dehydroquinate synthase-like - alpha domain"/>
    <property type="match status" value="1"/>
</dbReference>
<keyword evidence="5 8" id="KW-0456">Lyase</keyword>
<sequence>MMERADSSLSDALRTVAFSVEYRIPVVFTRSAFDPANPHLCTLLTLREPHRRHRIIVFADAGVVAAMPHLADQVAAYAGAHAAHIELAAALVVLPGGEACKNDAELVPQLLACLARHAIDRHSYVLAIGGGALLDAVGYAAAIFHRGVRHIRFPSTVLAQADSGVGVKNAVNWHGQKNLLGTFSPAWGIVNDGDFIDLLPAREKRAGMAEAVKVALIRDRAFFLQIEGQMQALARFEPAALAALIARSAALHLHQIASGGDPFERGSARPLDYGHWAAHKLEQLSGHALSHGEAVAIGIALDARYSVLAGLLPAGDDARIHRLLAGLGFRLWHEQLLSRGDDGALAVLRGLAEFRQHLGGDLTITLLAGLGSGVEVHWMDSGLVADAIGWLRQLEREAPCA</sequence>
<proteinExistence type="predicted"/>
<keyword evidence="9" id="KW-1185">Reference proteome</keyword>
<dbReference type="InterPro" id="IPR056179">
    <property type="entry name" value="DHQS_C"/>
</dbReference>
<accession>A0ABY4A7Q5</accession>
<dbReference type="Pfam" id="PF01761">
    <property type="entry name" value="DHQ_synthase"/>
    <property type="match status" value="1"/>
</dbReference>
<organism evidence="8 9">
    <name type="scientific">Massilia violaceinigra</name>
    <dbReference type="NCBI Taxonomy" id="2045208"/>
    <lineage>
        <taxon>Bacteria</taxon>
        <taxon>Pseudomonadati</taxon>
        <taxon>Pseudomonadota</taxon>
        <taxon>Betaproteobacteria</taxon>
        <taxon>Burkholderiales</taxon>
        <taxon>Oxalobacteraceae</taxon>
        <taxon>Telluria group</taxon>
        <taxon>Massilia</taxon>
    </lineage>
</organism>
<dbReference type="GO" id="GO:0003856">
    <property type="term" value="F:3-dehydroquinate synthase activity"/>
    <property type="evidence" value="ECO:0007669"/>
    <property type="project" value="UniProtKB-EC"/>
</dbReference>
<dbReference type="InterPro" id="IPR050071">
    <property type="entry name" value="Dehydroquinate_synthase"/>
</dbReference>
<evidence type="ECO:0000256" key="5">
    <source>
        <dbReference type="ARBA" id="ARBA00023239"/>
    </source>
</evidence>
<feature type="domain" description="3-dehydroquinate synthase N-terminal" evidence="6">
    <location>
        <begin position="92"/>
        <end position="205"/>
    </location>
</feature>
<dbReference type="InterPro" id="IPR030960">
    <property type="entry name" value="DHQS/DOIS_N"/>
</dbReference>
<evidence type="ECO:0000259" key="7">
    <source>
        <dbReference type="Pfam" id="PF24621"/>
    </source>
</evidence>
<dbReference type="Pfam" id="PF24621">
    <property type="entry name" value="DHQS_C"/>
    <property type="match status" value="1"/>
</dbReference>
<keyword evidence="4" id="KW-0057">Aromatic amino acid biosynthesis</keyword>
<evidence type="ECO:0000256" key="2">
    <source>
        <dbReference type="ARBA" id="ARBA00022605"/>
    </source>
</evidence>